<dbReference type="Proteomes" id="UP001652626">
    <property type="component" value="Chromosome 30"/>
</dbReference>
<dbReference type="RefSeq" id="XP_064076011.1">
    <property type="nucleotide sequence ID" value="XM_064219941.1"/>
</dbReference>
<proteinExistence type="predicted"/>
<evidence type="ECO:0000313" key="1">
    <source>
        <dbReference type="Proteomes" id="UP001652626"/>
    </source>
</evidence>
<evidence type="ECO:0000313" key="2">
    <source>
        <dbReference type="RefSeq" id="XP_064076011.1"/>
    </source>
</evidence>
<dbReference type="InterPro" id="IPR012337">
    <property type="entry name" value="RNaseH-like_sf"/>
</dbReference>
<gene>
    <name evidence="2" type="primary">LOC135194473</name>
</gene>
<accession>A0ABM4AXH6</accession>
<organism evidence="1 2">
    <name type="scientific">Vanessa tameamea</name>
    <name type="common">Kamehameha butterfly</name>
    <dbReference type="NCBI Taxonomy" id="334116"/>
    <lineage>
        <taxon>Eukaryota</taxon>
        <taxon>Metazoa</taxon>
        <taxon>Ecdysozoa</taxon>
        <taxon>Arthropoda</taxon>
        <taxon>Hexapoda</taxon>
        <taxon>Insecta</taxon>
        <taxon>Pterygota</taxon>
        <taxon>Neoptera</taxon>
        <taxon>Endopterygota</taxon>
        <taxon>Lepidoptera</taxon>
        <taxon>Glossata</taxon>
        <taxon>Ditrysia</taxon>
        <taxon>Papilionoidea</taxon>
        <taxon>Nymphalidae</taxon>
        <taxon>Nymphalinae</taxon>
        <taxon>Vanessa</taxon>
    </lineage>
</organism>
<sequence length="339" mass="38637">MAKAKQELGVTVRSFVTDSAANERLMRNHLEKTEDVDIIQYGCSTHILNLLAKDLEIPAVTKSIIKEIKYFRNHHIPAAPYKQEGGKKLVLPLEVRWNTMNDAIRSYLDNRGILVQVSQDHKDKIGREVIKIVNDCQITMNAVDFLKTLSPITTALDRMQRNTTTIAIAVEMWNKLEVDLLGNSAYQSANTKKVFLSRRAMALQGLHYAANMIDHRFLGRNLNNEQKKQANDFITAGGVDENFAPFIMALTAKSHHFPKFMFGESFKNTCPMLWWTSVTLEDEERWPQKEKFIKFCEQLLTATASTAPLERCFSTFGLVQSKLRNRLGNEKAAKLVFLV</sequence>
<dbReference type="GeneID" id="135194473"/>
<keyword evidence="1" id="KW-1185">Reference proteome</keyword>
<reference evidence="2" key="1">
    <citation type="submission" date="2025-08" db="UniProtKB">
        <authorList>
            <consortium name="RefSeq"/>
        </authorList>
    </citation>
    <scope>IDENTIFICATION</scope>
    <source>
        <tissue evidence="2">Whole body</tissue>
    </source>
</reference>
<dbReference type="SUPFAM" id="SSF53098">
    <property type="entry name" value="Ribonuclease H-like"/>
    <property type="match status" value="1"/>
</dbReference>
<protein>
    <submittedName>
        <fullName evidence="2">Uncharacterized protein LOC135194473</fullName>
    </submittedName>
</protein>
<name>A0ABM4AXH6_VANTA</name>